<protein>
    <recommendedName>
        <fullName evidence="2">Putative Flp pilus-assembly TadG-like N-terminal domain-containing protein</fullName>
    </recommendedName>
</protein>
<name>A0A5M8FL45_9GAMM</name>
<dbReference type="Proteomes" id="UP000322981">
    <property type="component" value="Unassembled WGS sequence"/>
</dbReference>
<dbReference type="InterPro" id="IPR028087">
    <property type="entry name" value="Tad_N"/>
</dbReference>
<proteinExistence type="predicted"/>
<evidence type="ECO:0000256" key="1">
    <source>
        <dbReference type="SAM" id="Phobius"/>
    </source>
</evidence>
<keyword evidence="1" id="KW-0812">Transmembrane</keyword>
<evidence type="ECO:0000313" key="4">
    <source>
        <dbReference type="Proteomes" id="UP000322981"/>
    </source>
</evidence>
<feature type="transmembrane region" description="Helical" evidence="1">
    <location>
        <begin position="21"/>
        <end position="46"/>
    </location>
</feature>
<reference evidence="3 4" key="1">
    <citation type="submission" date="2019-09" db="EMBL/GenBank/DDBJ databases">
        <title>Whole-genome sequence of the purple sulfur bacterium Thiohalocapsa marina DSM 19078.</title>
        <authorList>
            <person name="Kyndt J.A."/>
            <person name="Meyer T.E."/>
        </authorList>
    </citation>
    <scope>NUCLEOTIDE SEQUENCE [LARGE SCALE GENOMIC DNA]</scope>
    <source>
        <strain evidence="3 4">DSM 19078</strain>
    </source>
</reference>
<evidence type="ECO:0000259" key="2">
    <source>
        <dbReference type="Pfam" id="PF13400"/>
    </source>
</evidence>
<sequence>MKTGRPYPMRRSSQRRRGRRARARGSLLVFVLISVPVFVAVLGIVFDVGLIFRDKNRLRHVAERAALSAASELDRGGSDRADWLRATAVNTVRQAGVQAQQDVTCPKADTDIIVTDSDTNTITECPEGSACVSVGICTTANSYFGWIPGMPELLTARAVAAVGMAESSIGACIHALSPDASKALELRGTAAIISDGCDIIVDSNHSDDALYVNSASIDVKANDADIKIVGGQDVHGKASIDPSPKTGVDVTGDPLSGIDCGDTFEGLTVYCNLPDTIDWKKDKKTGVVELSGNTVAALPSGIYWLADGLDIRGTASLLQADEGAGVIIYSPSGSVSIGGTGDITGPGGQFRGAIIADTIALVGTPGAGGYDFRSPSGPPGKPFLVQ</sequence>
<comment type="caution">
    <text evidence="3">The sequence shown here is derived from an EMBL/GenBank/DDBJ whole genome shotgun (WGS) entry which is preliminary data.</text>
</comment>
<dbReference type="EMBL" id="VWXX01000016">
    <property type="protein sequence ID" value="KAA6184710.1"/>
    <property type="molecule type" value="Genomic_DNA"/>
</dbReference>
<keyword evidence="1" id="KW-0472">Membrane</keyword>
<gene>
    <name evidence="3" type="ORF">F2Q65_11455</name>
</gene>
<evidence type="ECO:0000313" key="3">
    <source>
        <dbReference type="EMBL" id="KAA6184710.1"/>
    </source>
</evidence>
<dbReference type="Pfam" id="PF13400">
    <property type="entry name" value="Tad"/>
    <property type="match status" value="1"/>
</dbReference>
<dbReference type="OrthoDB" id="6395216at2"/>
<feature type="domain" description="Putative Flp pilus-assembly TadG-like N-terminal" evidence="2">
    <location>
        <begin position="25"/>
        <end position="71"/>
    </location>
</feature>
<keyword evidence="1" id="KW-1133">Transmembrane helix</keyword>
<accession>A0A5M8FL45</accession>
<organism evidence="3 4">
    <name type="scientific">Thiohalocapsa marina</name>
    <dbReference type="NCBI Taxonomy" id="424902"/>
    <lineage>
        <taxon>Bacteria</taxon>
        <taxon>Pseudomonadati</taxon>
        <taxon>Pseudomonadota</taxon>
        <taxon>Gammaproteobacteria</taxon>
        <taxon>Chromatiales</taxon>
        <taxon>Chromatiaceae</taxon>
        <taxon>Thiohalocapsa</taxon>
    </lineage>
</organism>
<dbReference type="AlphaFoldDB" id="A0A5M8FL45"/>
<keyword evidence="4" id="KW-1185">Reference proteome</keyword>